<dbReference type="AlphaFoldDB" id="A0A0B5E096"/>
<dbReference type="KEGG" id="cid:P73_1711"/>
<name>A0A0B5E096_9RHOB</name>
<dbReference type="EMBL" id="CP004393">
    <property type="protein sequence ID" value="AJE46426.1"/>
    <property type="molecule type" value="Genomic_DNA"/>
</dbReference>
<feature type="signal peptide" evidence="1">
    <location>
        <begin position="1"/>
        <end position="23"/>
    </location>
</feature>
<dbReference type="HOGENOM" id="CLU_965397_0_0_5"/>
<reference evidence="2 3" key="1">
    <citation type="journal article" date="2014" name="Int. J. Syst. Evol. Microbiol.">
        <title>Celeribacter indicus sp. nov., a polycyclic aromatic hydrocarbon-degrading bacterium from deep-sea sediment and reclassification of Huaishuia halophila as Celeribacter halophilus comb. nov.</title>
        <authorList>
            <person name="Lai Q."/>
            <person name="Cao J."/>
            <person name="Yuan J."/>
            <person name="Li F."/>
            <person name="Shao Z."/>
        </authorList>
    </citation>
    <scope>NUCLEOTIDE SEQUENCE [LARGE SCALE GENOMIC DNA]</scope>
    <source>
        <strain evidence="2">P73</strain>
    </source>
</reference>
<dbReference type="RefSeq" id="WP_043869309.1">
    <property type="nucleotide sequence ID" value="NZ_CP004393.1"/>
</dbReference>
<evidence type="ECO:0000256" key="1">
    <source>
        <dbReference type="SAM" id="SignalP"/>
    </source>
</evidence>
<organism evidence="2 3">
    <name type="scientific">Celeribacter indicus</name>
    <dbReference type="NCBI Taxonomy" id="1208324"/>
    <lineage>
        <taxon>Bacteria</taxon>
        <taxon>Pseudomonadati</taxon>
        <taxon>Pseudomonadota</taxon>
        <taxon>Alphaproteobacteria</taxon>
        <taxon>Rhodobacterales</taxon>
        <taxon>Roseobacteraceae</taxon>
        <taxon>Celeribacter</taxon>
    </lineage>
</organism>
<protein>
    <recommendedName>
        <fullName evidence="4">Porin domain-containing protein</fullName>
    </recommendedName>
</protein>
<gene>
    <name evidence="2" type="ORF">P73_1711</name>
</gene>
<proteinExistence type="predicted"/>
<keyword evidence="1" id="KW-0732">Signal</keyword>
<dbReference type="Proteomes" id="UP000031521">
    <property type="component" value="Chromosome"/>
</dbReference>
<dbReference type="OrthoDB" id="7828686at2"/>
<evidence type="ECO:0000313" key="2">
    <source>
        <dbReference type="EMBL" id="AJE46426.1"/>
    </source>
</evidence>
<keyword evidence="3" id="KW-1185">Reference proteome</keyword>
<sequence length="288" mass="30344">MTHRAPLLLLALSLTGLPALPLAAQGWWEAEGWGEIGVRSGTGDEDFYFGGNATWRTTAPGLGLELGAYGEAGSVHDTYAALTYEFANGDRLAFGDPRPAYDSFARPVLSDVFLSAALERSEIGMSRATDGAITENDYQPYGAALRMDGAAVSLHYVEETEAAILGVGGEWLLGGWGAETALELTDDGDSEVNAKFQLARGIGPGEFSAALFYNDANDASTEMEFAYRHTLGGMVEMTELVSIPVDETEEALAVVGARIATPSVFSLDLAAGIQDGDGLASAGLRLDF</sequence>
<evidence type="ECO:0008006" key="4">
    <source>
        <dbReference type="Google" id="ProtNLM"/>
    </source>
</evidence>
<evidence type="ECO:0000313" key="3">
    <source>
        <dbReference type="Proteomes" id="UP000031521"/>
    </source>
</evidence>
<accession>A0A0B5E096</accession>
<feature type="chain" id="PRO_5002100478" description="Porin domain-containing protein" evidence="1">
    <location>
        <begin position="24"/>
        <end position="288"/>
    </location>
</feature>